<comment type="similarity">
    <text evidence="4 11">Belongs to the glycosyl hydrolase 10 (cellulase F) family.</text>
</comment>
<feature type="signal peptide" evidence="12">
    <location>
        <begin position="1"/>
        <end position="20"/>
    </location>
</feature>
<evidence type="ECO:0000259" key="13">
    <source>
        <dbReference type="PROSITE" id="PS51760"/>
    </source>
</evidence>
<dbReference type="Proteomes" id="UP000007148">
    <property type="component" value="Unassembled WGS sequence"/>
</dbReference>
<evidence type="ECO:0000256" key="9">
    <source>
        <dbReference type="ARBA" id="ARBA00023277"/>
    </source>
</evidence>
<dbReference type="GO" id="GO:0005576">
    <property type="term" value="C:extracellular region"/>
    <property type="evidence" value="ECO:0007669"/>
    <property type="project" value="UniProtKB-SubCell"/>
</dbReference>
<evidence type="ECO:0000256" key="12">
    <source>
        <dbReference type="SAM" id="SignalP"/>
    </source>
</evidence>
<evidence type="ECO:0000256" key="5">
    <source>
        <dbReference type="ARBA" id="ARBA00022525"/>
    </source>
</evidence>
<evidence type="ECO:0000256" key="7">
    <source>
        <dbReference type="ARBA" id="ARBA00022729"/>
    </source>
</evidence>
<dbReference type="Pfam" id="PF00331">
    <property type="entry name" value="Glyco_hydro_10"/>
    <property type="match status" value="2"/>
</dbReference>
<dbReference type="PROSITE" id="PS51760">
    <property type="entry name" value="GH10_2"/>
    <property type="match status" value="1"/>
</dbReference>
<evidence type="ECO:0000256" key="1">
    <source>
        <dbReference type="ARBA" id="ARBA00000681"/>
    </source>
</evidence>
<dbReference type="SMART" id="SM00633">
    <property type="entry name" value="Glyco_10"/>
    <property type="match status" value="1"/>
</dbReference>
<dbReference type="GO" id="GO:0031176">
    <property type="term" value="F:endo-1,4-beta-xylanase activity"/>
    <property type="evidence" value="ECO:0007669"/>
    <property type="project" value="UniProtKB-EC"/>
</dbReference>
<dbReference type="EMBL" id="CAFZ01000106">
    <property type="protein sequence ID" value="CCA71121.1"/>
    <property type="molecule type" value="Genomic_DNA"/>
</dbReference>
<gene>
    <name evidence="14" type="ORF">PIIN_05056</name>
</gene>
<keyword evidence="9 11" id="KW-0119">Carbohydrate metabolism</keyword>
<dbReference type="OrthoDB" id="3055998at2759"/>
<dbReference type="Pfam" id="PF00734">
    <property type="entry name" value="CBM_1"/>
    <property type="match status" value="1"/>
</dbReference>
<dbReference type="InterPro" id="IPR000254">
    <property type="entry name" value="CBD"/>
</dbReference>
<accession>G4TIH8</accession>
<evidence type="ECO:0000313" key="15">
    <source>
        <dbReference type="Proteomes" id="UP000007148"/>
    </source>
</evidence>
<dbReference type="GO" id="GO:0045493">
    <property type="term" value="P:xylan catabolic process"/>
    <property type="evidence" value="ECO:0007669"/>
    <property type="project" value="UniProtKB-KW"/>
</dbReference>
<evidence type="ECO:0000256" key="2">
    <source>
        <dbReference type="ARBA" id="ARBA00004613"/>
    </source>
</evidence>
<dbReference type="SUPFAM" id="SSF51445">
    <property type="entry name" value="(Trans)glycosidases"/>
    <property type="match status" value="1"/>
</dbReference>
<dbReference type="STRING" id="1109443.G4TIH8"/>
<keyword evidence="15" id="KW-1185">Reference proteome</keyword>
<sequence>MVHLFTVLTSVGLGIHAALAVVVYGGINYAGSTVCDAGTYCMAWNPHYSQCIPATSTSSSSIQTFSSSRVSSTSSSRIASTSLSSQTNSSNRSIITSVSTASSGTATSSYTGTLPIGTLSPTGLAVAAARKGKYIGSAYDNGYIANTTYSQLLLSQVNAMTPENIMKASEMYQSKTHSRVAQSTSFWKGQVHTWDVVNEALADDGSMRQSIFYNTIGEYYIDIAFKTAKAADSAAILAINDYNIDGTGAKSTVMINLVTKMKARGVPIEQVGIQENVVNACLGIAKCLGITFWGLSDAFSWVPNTFSGQGAALLYDATFQPKPAYTAVLDALNA</sequence>
<dbReference type="PRINTS" id="PR00134">
    <property type="entry name" value="GLHYDRLASE10"/>
</dbReference>
<evidence type="ECO:0000256" key="11">
    <source>
        <dbReference type="RuleBase" id="RU361174"/>
    </source>
</evidence>
<dbReference type="AlphaFoldDB" id="G4TIH8"/>
<dbReference type="InterPro" id="IPR001000">
    <property type="entry name" value="GH10_dom"/>
</dbReference>
<evidence type="ECO:0000313" key="14">
    <source>
        <dbReference type="EMBL" id="CCA71121.1"/>
    </source>
</evidence>
<keyword evidence="11 14" id="KW-0326">Glycosidase</keyword>
<dbReference type="InterPro" id="IPR044846">
    <property type="entry name" value="GH10"/>
</dbReference>
<dbReference type="PANTHER" id="PTHR31490:SF35">
    <property type="entry name" value="ENDO-1,4-BETA-XYLANASE"/>
    <property type="match status" value="1"/>
</dbReference>
<proteinExistence type="inferred from homology"/>
<dbReference type="GO" id="GO:0030248">
    <property type="term" value="F:cellulose binding"/>
    <property type="evidence" value="ECO:0007669"/>
    <property type="project" value="InterPro"/>
</dbReference>
<evidence type="ECO:0000256" key="3">
    <source>
        <dbReference type="ARBA" id="ARBA00004851"/>
    </source>
</evidence>
<keyword evidence="8 11" id="KW-0378">Hydrolase</keyword>
<dbReference type="PANTHER" id="PTHR31490">
    <property type="entry name" value="GLYCOSYL HYDROLASE"/>
    <property type="match status" value="1"/>
</dbReference>
<comment type="subcellular location">
    <subcellularLocation>
        <location evidence="2">Secreted</location>
    </subcellularLocation>
</comment>
<comment type="caution">
    <text evidence="14">The sequence shown here is derived from an EMBL/GenBank/DDBJ whole genome shotgun (WGS) entry which is preliminary data.</text>
</comment>
<dbReference type="InParanoid" id="G4TIH8"/>
<keyword evidence="7 12" id="KW-0732">Signal</keyword>
<dbReference type="OMA" id="HAYTWVE"/>
<comment type="catalytic activity">
    <reaction evidence="1 11">
        <text>Endohydrolysis of (1-&gt;4)-beta-D-xylosidic linkages in xylans.</text>
        <dbReference type="EC" id="3.2.1.8"/>
    </reaction>
</comment>
<protein>
    <recommendedName>
        <fullName evidence="11">Beta-xylanase</fullName>
        <ecNumber evidence="11">3.2.1.8</ecNumber>
    </recommendedName>
</protein>
<feature type="domain" description="GH10" evidence="13">
    <location>
        <begin position="120"/>
        <end position="334"/>
    </location>
</feature>
<dbReference type="Gene3D" id="3.20.20.80">
    <property type="entry name" value="Glycosidases"/>
    <property type="match status" value="3"/>
</dbReference>
<dbReference type="SMART" id="SM00236">
    <property type="entry name" value="fCBD"/>
    <property type="match status" value="1"/>
</dbReference>
<evidence type="ECO:0000256" key="8">
    <source>
        <dbReference type="ARBA" id="ARBA00022801"/>
    </source>
</evidence>
<organism evidence="14 15">
    <name type="scientific">Serendipita indica (strain DSM 11827)</name>
    <name type="common">Root endophyte fungus</name>
    <name type="synonym">Piriformospora indica</name>
    <dbReference type="NCBI Taxonomy" id="1109443"/>
    <lineage>
        <taxon>Eukaryota</taxon>
        <taxon>Fungi</taxon>
        <taxon>Dikarya</taxon>
        <taxon>Basidiomycota</taxon>
        <taxon>Agaricomycotina</taxon>
        <taxon>Agaricomycetes</taxon>
        <taxon>Sebacinales</taxon>
        <taxon>Serendipitaceae</taxon>
        <taxon>Serendipita</taxon>
    </lineage>
</organism>
<keyword evidence="5" id="KW-0964">Secreted</keyword>
<dbReference type="EC" id="3.2.1.8" evidence="11"/>
<keyword evidence="6 14" id="KW-0858">Xylan degradation</keyword>
<reference evidence="14 15" key="1">
    <citation type="journal article" date="2011" name="PLoS Pathog.">
        <title>Endophytic Life Strategies Decoded by Genome and Transcriptome Analyses of the Mutualistic Root Symbiont Piriformospora indica.</title>
        <authorList>
            <person name="Zuccaro A."/>
            <person name="Lahrmann U."/>
            <person name="Guldener U."/>
            <person name="Langen G."/>
            <person name="Pfiffi S."/>
            <person name="Biedenkopf D."/>
            <person name="Wong P."/>
            <person name="Samans B."/>
            <person name="Grimm C."/>
            <person name="Basiewicz M."/>
            <person name="Murat C."/>
            <person name="Martin F."/>
            <person name="Kogel K.H."/>
        </authorList>
    </citation>
    <scope>NUCLEOTIDE SEQUENCE [LARGE SCALE GENOMIC DNA]</scope>
    <source>
        <strain evidence="14 15">DSM 11827</strain>
    </source>
</reference>
<name>G4TIH8_SERID</name>
<evidence type="ECO:0000256" key="6">
    <source>
        <dbReference type="ARBA" id="ARBA00022651"/>
    </source>
</evidence>
<keyword evidence="10 11" id="KW-0624">Polysaccharide degradation</keyword>
<dbReference type="InterPro" id="IPR017853">
    <property type="entry name" value="GH"/>
</dbReference>
<dbReference type="SUPFAM" id="SSF57180">
    <property type="entry name" value="Cellulose-binding domain"/>
    <property type="match status" value="1"/>
</dbReference>
<evidence type="ECO:0000256" key="4">
    <source>
        <dbReference type="ARBA" id="ARBA00007495"/>
    </source>
</evidence>
<comment type="pathway">
    <text evidence="3">Glycan degradation; xylan degradation.</text>
</comment>
<dbReference type="InterPro" id="IPR035971">
    <property type="entry name" value="CBD_sf"/>
</dbReference>
<dbReference type="HOGENOM" id="CLU_020161_1_0_1"/>
<evidence type="ECO:0000256" key="10">
    <source>
        <dbReference type="ARBA" id="ARBA00023326"/>
    </source>
</evidence>
<feature type="chain" id="PRO_5003468541" description="Beta-xylanase" evidence="12">
    <location>
        <begin position="21"/>
        <end position="334"/>
    </location>
</feature>